<dbReference type="AlphaFoldDB" id="A0A453E617"/>
<name>A0A453E617_AEGTS</name>
<evidence type="ECO:0000313" key="3">
    <source>
        <dbReference type="Proteomes" id="UP000015105"/>
    </source>
</evidence>
<proteinExistence type="predicted"/>
<reference evidence="2" key="3">
    <citation type="journal article" date="2017" name="Nature">
        <title>Genome sequence of the progenitor of the wheat D genome Aegilops tauschii.</title>
        <authorList>
            <person name="Luo M.C."/>
            <person name="Gu Y.Q."/>
            <person name="Puiu D."/>
            <person name="Wang H."/>
            <person name="Twardziok S.O."/>
            <person name="Deal K.R."/>
            <person name="Huo N."/>
            <person name="Zhu T."/>
            <person name="Wang L."/>
            <person name="Wang Y."/>
            <person name="McGuire P.E."/>
            <person name="Liu S."/>
            <person name="Long H."/>
            <person name="Ramasamy R.K."/>
            <person name="Rodriguez J.C."/>
            <person name="Van S.L."/>
            <person name="Yuan L."/>
            <person name="Wang Z."/>
            <person name="Xia Z."/>
            <person name="Xiao L."/>
            <person name="Anderson O.D."/>
            <person name="Ouyang S."/>
            <person name="Liang Y."/>
            <person name="Zimin A.V."/>
            <person name="Pertea G."/>
            <person name="Qi P."/>
            <person name="Bennetzen J.L."/>
            <person name="Dai X."/>
            <person name="Dawson M.W."/>
            <person name="Muller H.G."/>
            <person name="Kugler K."/>
            <person name="Rivarola-Duarte L."/>
            <person name="Spannagl M."/>
            <person name="Mayer K.F.X."/>
            <person name="Lu F.H."/>
            <person name="Bevan M.W."/>
            <person name="Leroy P."/>
            <person name="Li P."/>
            <person name="You F.M."/>
            <person name="Sun Q."/>
            <person name="Liu Z."/>
            <person name="Lyons E."/>
            <person name="Wicker T."/>
            <person name="Salzberg S.L."/>
            <person name="Devos K.M."/>
            <person name="Dvorak J."/>
        </authorList>
    </citation>
    <scope>NUCLEOTIDE SEQUENCE [LARGE SCALE GENOMIC DNA]</scope>
    <source>
        <strain evidence="2">cv. AL8/78</strain>
    </source>
</reference>
<dbReference type="InterPro" id="IPR044809">
    <property type="entry name" value="AUF1-like"/>
</dbReference>
<dbReference type="EnsemblPlants" id="AET3Gv20234200.5">
    <property type="protein sequence ID" value="AET3Gv20234200.5"/>
    <property type="gene ID" value="AET3Gv20234200"/>
</dbReference>
<evidence type="ECO:0000256" key="1">
    <source>
        <dbReference type="SAM" id="MobiDB-lite"/>
    </source>
</evidence>
<feature type="region of interest" description="Disordered" evidence="1">
    <location>
        <begin position="436"/>
        <end position="455"/>
    </location>
</feature>
<feature type="region of interest" description="Disordered" evidence="1">
    <location>
        <begin position="536"/>
        <end position="608"/>
    </location>
</feature>
<evidence type="ECO:0008006" key="4">
    <source>
        <dbReference type="Google" id="ProtNLM"/>
    </source>
</evidence>
<dbReference type="PANTHER" id="PTHR31215">
    <property type="entry name" value="OS05G0510400 PROTEIN-RELATED"/>
    <property type="match status" value="1"/>
</dbReference>
<dbReference type="Gramene" id="AET3Gv20234200.5">
    <property type="protein sequence ID" value="AET3Gv20234200.5"/>
    <property type="gene ID" value="AET3Gv20234200"/>
</dbReference>
<reference evidence="2" key="5">
    <citation type="journal article" date="2021" name="G3 (Bethesda)">
        <title>Aegilops tauschii genome assembly Aet v5.0 features greater sequence contiguity and improved annotation.</title>
        <authorList>
            <person name="Wang L."/>
            <person name="Zhu T."/>
            <person name="Rodriguez J.C."/>
            <person name="Deal K.R."/>
            <person name="Dubcovsky J."/>
            <person name="McGuire P.E."/>
            <person name="Lux T."/>
            <person name="Spannagl M."/>
            <person name="Mayer K.F.X."/>
            <person name="Baldrich P."/>
            <person name="Meyers B.C."/>
            <person name="Huo N."/>
            <person name="Gu Y.Q."/>
            <person name="Zhou H."/>
            <person name="Devos K.M."/>
            <person name="Bennetzen J.L."/>
            <person name="Unver T."/>
            <person name="Budak H."/>
            <person name="Gulick P.J."/>
            <person name="Galiba G."/>
            <person name="Kalapos B."/>
            <person name="Nelson D.R."/>
            <person name="Li P."/>
            <person name="You F.M."/>
            <person name="Luo M.C."/>
            <person name="Dvorak J."/>
        </authorList>
    </citation>
    <scope>NUCLEOTIDE SEQUENCE [LARGE SCALE GENOMIC DNA]</scope>
    <source>
        <strain evidence="2">cv. AL8/78</strain>
    </source>
</reference>
<accession>A0A453E617</accession>
<reference evidence="3" key="1">
    <citation type="journal article" date="2014" name="Science">
        <title>Ancient hybridizations among the ancestral genomes of bread wheat.</title>
        <authorList>
            <consortium name="International Wheat Genome Sequencing Consortium,"/>
            <person name="Marcussen T."/>
            <person name="Sandve S.R."/>
            <person name="Heier L."/>
            <person name="Spannagl M."/>
            <person name="Pfeifer M."/>
            <person name="Jakobsen K.S."/>
            <person name="Wulff B.B."/>
            <person name="Steuernagel B."/>
            <person name="Mayer K.F."/>
            <person name="Olsen O.A."/>
        </authorList>
    </citation>
    <scope>NUCLEOTIDE SEQUENCE [LARGE SCALE GENOMIC DNA]</scope>
    <source>
        <strain evidence="3">cv. AL8/78</strain>
    </source>
</reference>
<organism evidence="2 3">
    <name type="scientific">Aegilops tauschii subsp. strangulata</name>
    <name type="common">Goatgrass</name>
    <dbReference type="NCBI Taxonomy" id="200361"/>
    <lineage>
        <taxon>Eukaryota</taxon>
        <taxon>Viridiplantae</taxon>
        <taxon>Streptophyta</taxon>
        <taxon>Embryophyta</taxon>
        <taxon>Tracheophyta</taxon>
        <taxon>Spermatophyta</taxon>
        <taxon>Magnoliopsida</taxon>
        <taxon>Liliopsida</taxon>
        <taxon>Poales</taxon>
        <taxon>Poaceae</taxon>
        <taxon>BOP clade</taxon>
        <taxon>Pooideae</taxon>
        <taxon>Triticodae</taxon>
        <taxon>Triticeae</taxon>
        <taxon>Triticinae</taxon>
        <taxon>Aegilops</taxon>
    </lineage>
</organism>
<keyword evidence="3" id="KW-1185">Reference proteome</keyword>
<dbReference type="InterPro" id="IPR032675">
    <property type="entry name" value="LRR_dom_sf"/>
</dbReference>
<sequence length="1023" mass="112162">RLAAANVASLLGTHLRSLALDASQGHGCPDQAIWAKHAEFDEANDLHLTSGESVAAWAATAAGPALREVDIADFWPQSCWRKAEALPVISRLCHNLSTLRLRKAWLSVDGLRVMPNLTHLALESIRLDDENLSTLNECFPCLHTLNLIGVGGLKHPKIHLPQLKNCHWEVSDVPRSLAIHAPNLVYLELKCVRPEILILDTPSVSTLKLTIDKLGPTVQVDGLVNLKNLRIESSDLNSLLRLFSESRDVRTLDLELPASAGRNELYEAVEPELFSRATEVKLSPRFSYELMRRIVFSMTSYDCRSCLRKLLVHMPPSILTTCPFIPLVNNCAPSCEMPSETTEVDAAVRSSVECAVGKVISAAKSMGPNSSSPQAETSNSSTHVHSIINSIVEKHRAIWAEEFEIIQQKRFSLMAADISDAISSLVCNCQTDVDASSRQVRDQPHPVGTTEYQVPRPDQAPVDLVRDQQNPPVASEGQVPEVVLNSMDAKESQARVSDDNVHVCPVRNSKDAQDTQVNENVGTEGLVSGDIALVSPDPIEDQSPNFSRGIRATISDDPSHSENVAAPTTPTDANPIGGSSVTRTVDRNSKRKHDETGNGNDGKWKRKKKRSCSAIPLCKPSSDPTLSDTFMAHMSEAGDPFEFLPLSILADILGRVAHTRDIASCRLASRELLAVAYQCPRIRLDASGRAPGLRKGGGGVEGTAFHTLAGNLASRLGSHLRSLVIIASEGQGCPDEATWVEDREFDEADDLHVTSGNSVRAWATTAAGPALQEVEIADFWPQSCWRKAEALPVISHFCHNLLKLALKNAWLSVDGLEIMPNLTHLTLEFIRLDDEDLSKLNECFPCLQILNLIGVGGLENPKIHLSQVKTFRWEVSNAPWSLAIHAPNLVHLELKCVEPEILILDTPSVSTLKLTIDELGPTVQVDGLASLKNLRIESSDLKSLLQLFASDREIRTLDLELPVSVNCVDLYHEVKPDYLVQLFSRITEVKLSPRFSCVLMSLLCLCTNHESAGRLEKLLVHLP</sequence>
<feature type="compositionally biased region" description="Basic and acidic residues" evidence="1">
    <location>
        <begin position="584"/>
        <end position="596"/>
    </location>
</feature>
<dbReference type="Gene3D" id="3.80.10.10">
    <property type="entry name" value="Ribonuclease Inhibitor"/>
    <property type="match status" value="2"/>
</dbReference>
<feature type="compositionally biased region" description="Polar residues" evidence="1">
    <location>
        <begin position="566"/>
        <end position="583"/>
    </location>
</feature>
<evidence type="ECO:0000313" key="2">
    <source>
        <dbReference type="EnsemblPlants" id="AET3Gv20234200.5"/>
    </source>
</evidence>
<protein>
    <recommendedName>
        <fullName evidence="4">F-box domain-containing protein</fullName>
    </recommendedName>
</protein>
<reference evidence="3" key="2">
    <citation type="journal article" date="2017" name="Nat. Plants">
        <title>The Aegilops tauschii genome reveals multiple impacts of transposons.</title>
        <authorList>
            <person name="Zhao G."/>
            <person name="Zou C."/>
            <person name="Li K."/>
            <person name="Wang K."/>
            <person name="Li T."/>
            <person name="Gao L."/>
            <person name="Zhang X."/>
            <person name="Wang H."/>
            <person name="Yang Z."/>
            <person name="Liu X."/>
            <person name="Jiang W."/>
            <person name="Mao L."/>
            <person name="Kong X."/>
            <person name="Jiao Y."/>
            <person name="Jia J."/>
        </authorList>
    </citation>
    <scope>NUCLEOTIDE SEQUENCE [LARGE SCALE GENOMIC DNA]</scope>
    <source>
        <strain evidence="3">cv. AL8/78</strain>
    </source>
</reference>
<reference evidence="2" key="4">
    <citation type="submission" date="2019-03" db="UniProtKB">
        <authorList>
            <consortium name="EnsemblPlants"/>
        </authorList>
    </citation>
    <scope>IDENTIFICATION</scope>
</reference>
<dbReference type="SUPFAM" id="SSF52047">
    <property type="entry name" value="RNI-like"/>
    <property type="match status" value="2"/>
</dbReference>
<dbReference type="Proteomes" id="UP000015105">
    <property type="component" value="Chromosome 3D"/>
</dbReference>